<dbReference type="InterPro" id="IPR016181">
    <property type="entry name" value="Acyl_CoA_acyltransferase"/>
</dbReference>
<protein>
    <submittedName>
        <fullName evidence="2">N-acetyltransferase</fullName>
    </submittedName>
</protein>
<accession>A0ABQ6JEU1</accession>
<feature type="domain" description="N-acetyltransferase" evidence="1">
    <location>
        <begin position="5"/>
        <end position="149"/>
    </location>
</feature>
<dbReference type="SUPFAM" id="SSF55729">
    <property type="entry name" value="Acyl-CoA N-acyltransferases (Nat)"/>
    <property type="match status" value="1"/>
</dbReference>
<dbReference type="PROSITE" id="PS51186">
    <property type="entry name" value="GNAT"/>
    <property type="match status" value="1"/>
</dbReference>
<sequence length="149" mass="16748">MTVERSLEEITPENIGDALGIEVRDDQRRAVAPVAKSLAEAYAFRERAWPRVIRCEGRAVGFLMAFFDFDFNHALATSEPDLRSGLWRLSIAAAHQRRGHGRYAVAAVAAEAPPPWHSSSHDDLARRRWQPRALLPGAGLLTHWGNERR</sequence>
<keyword evidence="3" id="KW-1185">Reference proteome</keyword>
<name>A0ABQ6JEU1_9ACTN</name>
<organism evidence="2 3">
    <name type="scientific">Angustibacter aerolatus</name>
    <dbReference type="NCBI Taxonomy" id="1162965"/>
    <lineage>
        <taxon>Bacteria</taxon>
        <taxon>Bacillati</taxon>
        <taxon>Actinomycetota</taxon>
        <taxon>Actinomycetes</taxon>
        <taxon>Kineosporiales</taxon>
        <taxon>Kineosporiaceae</taxon>
    </lineage>
</organism>
<proteinExistence type="predicted"/>
<comment type="caution">
    <text evidence="2">The sequence shown here is derived from an EMBL/GenBank/DDBJ whole genome shotgun (WGS) entry which is preliminary data.</text>
</comment>
<dbReference type="EMBL" id="BSUZ01000001">
    <property type="protein sequence ID" value="GMA86708.1"/>
    <property type="molecule type" value="Genomic_DNA"/>
</dbReference>
<dbReference type="InterPro" id="IPR000182">
    <property type="entry name" value="GNAT_dom"/>
</dbReference>
<dbReference type="Gene3D" id="3.40.630.30">
    <property type="match status" value="1"/>
</dbReference>
<reference evidence="3" key="1">
    <citation type="journal article" date="2019" name="Int. J. Syst. Evol. Microbiol.">
        <title>The Global Catalogue of Microorganisms (GCM) 10K type strain sequencing project: providing services to taxonomists for standard genome sequencing and annotation.</title>
        <authorList>
            <consortium name="The Broad Institute Genomics Platform"/>
            <consortium name="The Broad Institute Genome Sequencing Center for Infectious Disease"/>
            <person name="Wu L."/>
            <person name="Ma J."/>
        </authorList>
    </citation>
    <scope>NUCLEOTIDE SEQUENCE [LARGE SCALE GENOMIC DNA]</scope>
    <source>
        <strain evidence="3">NBRC 108730</strain>
    </source>
</reference>
<dbReference type="Proteomes" id="UP001157017">
    <property type="component" value="Unassembled WGS sequence"/>
</dbReference>
<evidence type="ECO:0000313" key="3">
    <source>
        <dbReference type="Proteomes" id="UP001157017"/>
    </source>
</evidence>
<gene>
    <name evidence="2" type="ORF">GCM10025868_19580</name>
</gene>
<evidence type="ECO:0000313" key="2">
    <source>
        <dbReference type="EMBL" id="GMA86708.1"/>
    </source>
</evidence>
<evidence type="ECO:0000259" key="1">
    <source>
        <dbReference type="PROSITE" id="PS51186"/>
    </source>
</evidence>